<dbReference type="AlphaFoldDB" id="A0A9X8ZC67"/>
<dbReference type="RefSeq" id="WP_137024807.1">
    <property type="nucleotide sequence ID" value="NZ_SZNT01000819.1"/>
</dbReference>
<gene>
    <name evidence="1" type="ORF">FC678_25975</name>
</gene>
<organism evidence="1 2">
    <name type="scientific">Peribacillus simplex</name>
    <dbReference type="NCBI Taxonomy" id="1478"/>
    <lineage>
        <taxon>Bacteria</taxon>
        <taxon>Bacillati</taxon>
        <taxon>Bacillota</taxon>
        <taxon>Bacilli</taxon>
        <taxon>Bacillales</taxon>
        <taxon>Bacillaceae</taxon>
        <taxon>Peribacillus</taxon>
    </lineage>
</organism>
<accession>A0A9X8ZC67</accession>
<comment type="caution">
    <text evidence="1">The sequence shown here is derived from an EMBL/GenBank/DDBJ whole genome shotgun (WGS) entry which is preliminary data.</text>
</comment>
<dbReference type="Proteomes" id="UP000309170">
    <property type="component" value="Unassembled WGS sequence"/>
</dbReference>
<sequence length="68" mass="7901">MPHRIWSLQKVNDIIDVYGVSENSSGYIAWNLKLSDRLVSMNREGAIYIPSQEEIFIEVKEGQYNLLE</sequence>
<dbReference type="EMBL" id="SZNT01000819">
    <property type="protein sequence ID" value="TKH00155.1"/>
    <property type="molecule type" value="Genomic_DNA"/>
</dbReference>
<name>A0A9X8ZC67_9BACI</name>
<evidence type="ECO:0000313" key="1">
    <source>
        <dbReference type="EMBL" id="TKH00155.1"/>
    </source>
</evidence>
<proteinExistence type="predicted"/>
<protein>
    <submittedName>
        <fullName evidence="1">Uncharacterized protein</fullName>
    </submittedName>
</protein>
<feature type="non-terminal residue" evidence="1">
    <location>
        <position position="68"/>
    </location>
</feature>
<evidence type="ECO:0000313" key="2">
    <source>
        <dbReference type="Proteomes" id="UP000309170"/>
    </source>
</evidence>
<reference evidence="1 2" key="1">
    <citation type="journal article" date="2019" name="Environ. Microbiol.">
        <title>An active ?-lactamase is a part of an orchestrated cell wall stress resistance network of Bacillus subtilis and related rhizosphere species.</title>
        <authorList>
            <person name="Bucher T."/>
            <person name="Keren-Paz A."/>
            <person name="Hausser J."/>
            <person name="Olender T."/>
            <person name="Cytryn E."/>
            <person name="Kolodkin-Gal I."/>
        </authorList>
    </citation>
    <scope>NUCLEOTIDE SEQUENCE [LARGE SCALE GENOMIC DNA]</scope>
    <source>
        <strain evidence="1 2">I4</strain>
    </source>
</reference>